<dbReference type="SUPFAM" id="SSF53756">
    <property type="entry name" value="UDP-Glycosyltransferase/glycogen phosphorylase"/>
    <property type="match status" value="1"/>
</dbReference>
<sequence>MNIFVCPTNKSFMPYVDLYEDVTDKVFLVWDRFGEEKESKNNLIYRDGRKGHRRNIINYVFFAIFVIGFIVKNVNKDDRVIIFTPQLFFFIWPFLVIKGNYALDYRDYHFLTKLIPSFSLRKASFIAISSPAYRTLFPCRSNVVLSHNYKRIIPKQDYGIPVNPYSISCIGAIRDFGPNSEIIKELCNRDEYKLFFHGRGVAEVDLKEFSDDIGAENVYFTGYYDKNEECNLYKSASLINLLRFSDGYNDRVALPNRLYNSAQYKRPILCYHGTLLAEYVERYSLGVCLEKGDDFSSSIKKYFDTFSIVKFESDTERFLADVEREQEEFKVNYSGFFN</sequence>
<gene>
    <name evidence="2" type="ORF">GCM10009104_18400</name>
</gene>
<keyword evidence="1" id="KW-0472">Membrane</keyword>
<keyword evidence="1" id="KW-0812">Transmembrane</keyword>
<evidence type="ECO:0000313" key="2">
    <source>
        <dbReference type="EMBL" id="GAA0691772.1"/>
    </source>
</evidence>
<name>A0ABP3T8X6_9GAMM</name>
<feature type="transmembrane region" description="Helical" evidence="1">
    <location>
        <begin position="56"/>
        <end position="74"/>
    </location>
</feature>
<keyword evidence="3" id="KW-1185">Reference proteome</keyword>
<protein>
    <recommendedName>
        <fullName evidence="4">Glycosyltransferase</fullName>
    </recommendedName>
</protein>
<proteinExistence type="predicted"/>
<evidence type="ECO:0000256" key="1">
    <source>
        <dbReference type="SAM" id="Phobius"/>
    </source>
</evidence>
<dbReference type="RefSeq" id="WP_343805140.1">
    <property type="nucleotide sequence ID" value="NZ_BAAAET010000002.1"/>
</dbReference>
<feature type="transmembrane region" description="Helical" evidence="1">
    <location>
        <begin position="80"/>
        <end position="97"/>
    </location>
</feature>
<reference evidence="3" key="1">
    <citation type="journal article" date="2019" name="Int. J. Syst. Evol. Microbiol.">
        <title>The Global Catalogue of Microorganisms (GCM) 10K type strain sequencing project: providing services to taxonomists for standard genome sequencing and annotation.</title>
        <authorList>
            <consortium name="The Broad Institute Genomics Platform"/>
            <consortium name="The Broad Institute Genome Sequencing Center for Infectious Disease"/>
            <person name="Wu L."/>
            <person name="Ma J."/>
        </authorList>
    </citation>
    <scope>NUCLEOTIDE SEQUENCE [LARGE SCALE GENOMIC DNA]</scope>
    <source>
        <strain evidence="3">JCM 15134</strain>
    </source>
</reference>
<evidence type="ECO:0000313" key="3">
    <source>
        <dbReference type="Proteomes" id="UP001499915"/>
    </source>
</evidence>
<organism evidence="2 3">
    <name type="scientific">Marinobacterium maritimum</name>
    <dbReference type="NCBI Taxonomy" id="500162"/>
    <lineage>
        <taxon>Bacteria</taxon>
        <taxon>Pseudomonadati</taxon>
        <taxon>Pseudomonadota</taxon>
        <taxon>Gammaproteobacteria</taxon>
        <taxon>Oceanospirillales</taxon>
        <taxon>Oceanospirillaceae</taxon>
        <taxon>Marinobacterium</taxon>
    </lineage>
</organism>
<dbReference type="Proteomes" id="UP001499915">
    <property type="component" value="Unassembled WGS sequence"/>
</dbReference>
<evidence type="ECO:0008006" key="4">
    <source>
        <dbReference type="Google" id="ProtNLM"/>
    </source>
</evidence>
<dbReference type="EMBL" id="BAAAET010000002">
    <property type="protein sequence ID" value="GAA0691772.1"/>
    <property type="molecule type" value="Genomic_DNA"/>
</dbReference>
<accession>A0ABP3T8X6</accession>
<dbReference type="Gene3D" id="3.40.50.2000">
    <property type="entry name" value="Glycogen Phosphorylase B"/>
    <property type="match status" value="1"/>
</dbReference>
<comment type="caution">
    <text evidence="2">The sequence shown here is derived from an EMBL/GenBank/DDBJ whole genome shotgun (WGS) entry which is preliminary data.</text>
</comment>
<keyword evidence="1" id="KW-1133">Transmembrane helix</keyword>